<feature type="domain" description="DUF7843" evidence="4">
    <location>
        <begin position="67"/>
        <end position="146"/>
    </location>
</feature>
<evidence type="ECO:0000313" key="5">
    <source>
        <dbReference type="EMBL" id="CAI2718960.1"/>
    </source>
</evidence>
<sequence>MKKDAGALATMCRRPFIFPALNISFRSLFKHVAFIALTGFACGGPVCAAETNTPAYAQELIAQARTQNLAGERRWRLLGHYRSTWWGRLESEADAPAFFLAANGKTDPQSELDATLIAFFKRPEDLPEGVMHPQCRFPARYKWLKAALQFDATRLPDQPCRRLEQWAARLDPKTITLVFASYYMNNPSSMFGHTLLRIDSHSKGRHKKLLNYGVNYAANPDTDNPVLYAIKGVGGFFQGAFTVFPYSLKVQEYNNWESRDLWEYELNLTHDQMDTLLRHLWELGDIYFDYYYFQENCSYHMLTVLEAANPDWHLTDDFVFSVAPGDTIKVLTEQPGMVNTVFYRPAILSKMNHKIEQMESSERDVLYELVDDKAALQGEAYGALTVPEKALVLDAYLDYLEYLYVQDRAINPRAPIRIPQDVLLARAELKHQRGDTEITRFSSPPEKGHGTDRFRLSTGLNDTELFQEIGYRPVLHDLLADETGYDRHSQILMMDGLYRYYHESQRWRVERFRLLDIITLTPFEPIFKRPSWKVNLGFDRIRDFDCGYCLAFGGGTGVGLTYEPSRHSPFMLFAMLEADAQTSGNLDDNFRLGGGATGGAFFDLHTDLRLFVGAEYKRFPLGHESEYVQWRAESRYAVSQNIDVRLEYRRIGNTDEGLLALNLYF</sequence>
<feature type="domain" description="Lnb N-terminal periplasmic" evidence="2">
    <location>
        <begin position="163"/>
        <end position="334"/>
    </location>
</feature>
<accession>A0ABN8W480</accession>
<name>A0ABN8W480_9BACT</name>
<evidence type="ECO:0008006" key="7">
    <source>
        <dbReference type="Google" id="ProtNLM"/>
    </source>
</evidence>
<dbReference type="Pfam" id="PF25222">
    <property type="entry name" value="DUF7840"/>
    <property type="match status" value="1"/>
</dbReference>
<evidence type="ECO:0000259" key="3">
    <source>
        <dbReference type="Pfam" id="PF25222"/>
    </source>
</evidence>
<evidence type="ECO:0000259" key="2">
    <source>
        <dbReference type="Pfam" id="PF13387"/>
    </source>
</evidence>
<evidence type="ECO:0000313" key="6">
    <source>
        <dbReference type="Proteomes" id="UP001157733"/>
    </source>
</evidence>
<evidence type="ECO:0000256" key="1">
    <source>
        <dbReference type="SAM" id="SignalP"/>
    </source>
</evidence>
<feature type="domain" description="DUF7840" evidence="3">
    <location>
        <begin position="444"/>
        <end position="656"/>
    </location>
</feature>
<dbReference type="EMBL" id="OX336137">
    <property type="protein sequence ID" value="CAI2718960.1"/>
    <property type="molecule type" value="Genomic_DNA"/>
</dbReference>
<keyword evidence="6" id="KW-1185">Reference proteome</keyword>
<dbReference type="InterPro" id="IPR025178">
    <property type="entry name" value="Lnb_N"/>
</dbReference>
<organism evidence="5 6">
    <name type="scientific">Nitrospina watsonii</name>
    <dbReference type="NCBI Taxonomy" id="1323948"/>
    <lineage>
        <taxon>Bacteria</taxon>
        <taxon>Pseudomonadati</taxon>
        <taxon>Nitrospinota/Tectimicrobiota group</taxon>
        <taxon>Nitrospinota</taxon>
        <taxon>Nitrospinia</taxon>
        <taxon>Nitrospinales</taxon>
        <taxon>Nitrospinaceae</taxon>
        <taxon>Nitrospina</taxon>
    </lineage>
</organism>
<gene>
    <name evidence="5" type="ORF">NSPWAT_2104</name>
</gene>
<dbReference type="InterPro" id="IPR057162">
    <property type="entry name" value="DUF7840"/>
</dbReference>
<dbReference type="Pfam" id="PF13387">
    <property type="entry name" value="Lnb_N"/>
    <property type="match status" value="1"/>
</dbReference>
<dbReference type="Pfam" id="PF25225">
    <property type="entry name" value="DUF7843"/>
    <property type="match status" value="1"/>
</dbReference>
<evidence type="ECO:0000259" key="4">
    <source>
        <dbReference type="Pfam" id="PF25225"/>
    </source>
</evidence>
<keyword evidence="1" id="KW-0732">Signal</keyword>
<reference evidence="5 6" key="1">
    <citation type="submission" date="2022-09" db="EMBL/GenBank/DDBJ databases">
        <authorList>
            <person name="Kop L."/>
        </authorList>
    </citation>
    <scope>NUCLEOTIDE SEQUENCE [LARGE SCALE GENOMIC DNA]</scope>
    <source>
        <strain evidence="5 6">347</strain>
    </source>
</reference>
<proteinExistence type="predicted"/>
<dbReference type="InterPro" id="IPR057165">
    <property type="entry name" value="DUF7843"/>
</dbReference>
<feature type="chain" id="PRO_5046773013" description="DUF4105 domain-containing protein" evidence="1">
    <location>
        <begin position="49"/>
        <end position="665"/>
    </location>
</feature>
<dbReference type="Proteomes" id="UP001157733">
    <property type="component" value="Chromosome"/>
</dbReference>
<protein>
    <recommendedName>
        <fullName evidence="7">DUF4105 domain-containing protein</fullName>
    </recommendedName>
</protein>
<feature type="signal peptide" evidence="1">
    <location>
        <begin position="1"/>
        <end position="48"/>
    </location>
</feature>